<dbReference type="EMBL" id="GBRH01278362">
    <property type="protein sequence ID" value="JAD19533.1"/>
    <property type="molecule type" value="Transcribed_RNA"/>
</dbReference>
<proteinExistence type="predicted"/>
<organism evidence="1">
    <name type="scientific">Arundo donax</name>
    <name type="common">Giant reed</name>
    <name type="synonym">Donax arundinaceus</name>
    <dbReference type="NCBI Taxonomy" id="35708"/>
    <lineage>
        <taxon>Eukaryota</taxon>
        <taxon>Viridiplantae</taxon>
        <taxon>Streptophyta</taxon>
        <taxon>Embryophyta</taxon>
        <taxon>Tracheophyta</taxon>
        <taxon>Spermatophyta</taxon>
        <taxon>Magnoliopsida</taxon>
        <taxon>Liliopsida</taxon>
        <taxon>Poales</taxon>
        <taxon>Poaceae</taxon>
        <taxon>PACMAD clade</taxon>
        <taxon>Arundinoideae</taxon>
        <taxon>Arundineae</taxon>
        <taxon>Arundo</taxon>
    </lineage>
</organism>
<accession>A0A0A8Y2U2</accession>
<name>A0A0A8Y2U2_ARUDO</name>
<protein>
    <submittedName>
        <fullName evidence="1">Uncharacterized protein</fullName>
    </submittedName>
</protein>
<dbReference type="AlphaFoldDB" id="A0A0A8Y2U2"/>
<reference evidence="1" key="2">
    <citation type="journal article" date="2015" name="Data Brief">
        <title>Shoot transcriptome of the giant reed, Arundo donax.</title>
        <authorList>
            <person name="Barrero R.A."/>
            <person name="Guerrero F.D."/>
            <person name="Moolhuijzen P."/>
            <person name="Goolsby J.A."/>
            <person name="Tidwell J."/>
            <person name="Bellgard S.E."/>
            <person name="Bellgard M.I."/>
        </authorList>
    </citation>
    <scope>NUCLEOTIDE SEQUENCE</scope>
    <source>
        <tissue evidence="1">Shoot tissue taken approximately 20 cm above the soil surface</tissue>
    </source>
</reference>
<evidence type="ECO:0000313" key="1">
    <source>
        <dbReference type="EMBL" id="JAD19533.1"/>
    </source>
</evidence>
<reference evidence="1" key="1">
    <citation type="submission" date="2014-09" db="EMBL/GenBank/DDBJ databases">
        <authorList>
            <person name="Magalhaes I.L.F."/>
            <person name="Oliveira U."/>
            <person name="Santos F.R."/>
            <person name="Vidigal T.H.D.A."/>
            <person name="Brescovit A.D."/>
            <person name="Santos A.J."/>
        </authorList>
    </citation>
    <scope>NUCLEOTIDE SEQUENCE</scope>
    <source>
        <tissue evidence="1">Shoot tissue taken approximately 20 cm above the soil surface</tissue>
    </source>
</reference>
<sequence>MQSGKFRTLPNVELMKFC</sequence>